<dbReference type="InterPro" id="IPR017495">
    <property type="entry name" value="PuhC"/>
</dbReference>
<reference evidence="1 2" key="1">
    <citation type="submission" date="2012-11" db="EMBL/GenBank/DDBJ databases">
        <title>Genome assembly of Thiorhodococcus sp. AK35.</title>
        <authorList>
            <person name="Nupur N."/>
            <person name="Khatri I."/>
            <person name="Subramanian S."/>
            <person name="Pinnaka A."/>
        </authorList>
    </citation>
    <scope>NUCLEOTIDE SEQUENCE [LARGE SCALE GENOMIC DNA]</scope>
    <source>
        <strain evidence="1 2">AK35</strain>
    </source>
</reference>
<accession>W9V7Z2</accession>
<evidence type="ECO:0000313" key="1">
    <source>
        <dbReference type="EMBL" id="EXJ15544.1"/>
    </source>
</evidence>
<comment type="caution">
    <text evidence="1">The sequence shown here is derived from an EMBL/GenBank/DDBJ whole genome shotgun (WGS) entry which is preliminary data.</text>
</comment>
<keyword evidence="2" id="KW-1185">Reference proteome</keyword>
<proteinExistence type="predicted"/>
<dbReference type="eggNOG" id="ENOG5032YH7">
    <property type="taxonomic scope" value="Bacteria"/>
</dbReference>
<name>W9V7Z2_9GAMM</name>
<dbReference type="STRING" id="1249627.D779_1286"/>
<evidence type="ECO:0000313" key="2">
    <source>
        <dbReference type="Proteomes" id="UP000019460"/>
    </source>
</evidence>
<dbReference type="AlphaFoldDB" id="W9V7Z2"/>
<dbReference type="NCBIfam" id="TIGR03054">
    <property type="entry name" value="photo_alph_chp1"/>
    <property type="match status" value="1"/>
</dbReference>
<protein>
    <submittedName>
        <fullName evidence="1">Uncharacterized protein</fullName>
    </submittedName>
</protein>
<dbReference type="Proteomes" id="UP000019460">
    <property type="component" value="Unassembled WGS sequence"/>
</dbReference>
<organism evidence="1 2">
    <name type="scientific">Imhoffiella purpurea</name>
    <dbReference type="NCBI Taxonomy" id="1249627"/>
    <lineage>
        <taxon>Bacteria</taxon>
        <taxon>Pseudomonadati</taxon>
        <taxon>Pseudomonadota</taxon>
        <taxon>Gammaproteobacteria</taxon>
        <taxon>Chromatiales</taxon>
        <taxon>Chromatiaceae</taxon>
        <taxon>Imhoffiella</taxon>
    </lineage>
</organism>
<dbReference type="EMBL" id="AONC01000025">
    <property type="protein sequence ID" value="EXJ15544.1"/>
    <property type="molecule type" value="Genomic_DNA"/>
</dbReference>
<gene>
    <name evidence="1" type="ORF">D779_1286</name>
</gene>
<sequence length="115" mass="12441">MDQAPLGPIVQEREILFVDQSDGSTNVVDKASGEVIQNLAPGGEGFIRGILRAISRQRRGYDVAIGETPFRLALRENGNLTLEDPVTGILLDLRAYGETNQESFAALMTALAPSR</sequence>